<name>A0A4S9Y1B0_AURPU</name>
<dbReference type="AlphaFoldDB" id="A0A4S9Y1B0"/>
<evidence type="ECO:0000256" key="1">
    <source>
        <dbReference type="SAM" id="MobiDB-lite"/>
    </source>
</evidence>
<keyword evidence="2" id="KW-1133">Transmembrane helix</keyword>
<organism evidence="3 4">
    <name type="scientific">Aureobasidium pullulans</name>
    <name type="common">Black yeast</name>
    <name type="synonym">Pullularia pullulans</name>
    <dbReference type="NCBI Taxonomy" id="5580"/>
    <lineage>
        <taxon>Eukaryota</taxon>
        <taxon>Fungi</taxon>
        <taxon>Dikarya</taxon>
        <taxon>Ascomycota</taxon>
        <taxon>Pezizomycotina</taxon>
        <taxon>Dothideomycetes</taxon>
        <taxon>Dothideomycetidae</taxon>
        <taxon>Dothideales</taxon>
        <taxon>Saccotheciaceae</taxon>
        <taxon>Aureobasidium</taxon>
    </lineage>
</organism>
<feature type="transmembrane region" description="Helical" evidence="2">
    <location>
        <begin position="199"/>
        <end position="221"/>
    </location>
</feature>
<dbReference type="Proteomes" id="UP000310039">
    <property type="component" value="Unassembled WGS sequence"/>
</dbReference>
<reference evidence="3 4" key="1">
    <citation type="submission" date="2018-10" db="EMBL/GenBank/DDBJ databases">
        <title>Fifty Aureobasidium pullulans genomes reveal a recombining polyextremotolerant generalist.</title>
        <authorList>
            <person name="Gostincar C."/>
            <person name="Turk M."/>
            <person name="Zajc J."/>
            <person name="Gunde-Cimerman N."/>
        </authorList>
    </citation>
    <scope>NUCLEOTIDE SEQUENCE [LARGE SCALE GENOMIC DNA]</scope>
    <source>
        <strain evidence="3 4">EXF-3403</strain>
    </source>
</reference>
<feature type="compositionally biased region" description="Basic and acidic residues" evidence="1">
    <location>
        <begin position="286"/>
        <end position="301"/>
    </location>
</feature>
<protein>
    <submittedName>
        <fullName evidence="3">Uncharacterized protein</fullName>
    </submittedName>
</protein>
<gene>
    <name evidence="3" type="ORF">D6C84_03962</name>
</gene>
<comment type="caution">
    <text evidence="3">The sequence shown here is derived from an EMBL/GenBank/DDBJ whole genome shotgun (WGS) entry which is preliminary data.</text>
</comment>
<sequence length="319" mass="35211">MNASPWLWIETTWVIIFSALALALRIIVRSHEYGFEDTLLVLAFIFAMASFGCIYQALYDGLGISPQSLLEARTLRIAKLVINSSVLCFIAEGLSKLSTAAMLYKIICRGTMRDKMHITALASVAGLTIKTGLILVISILIESFNFLLSSYLFGRLNMKVQNELTVVTIFGMRLPLVLISAYFLVAFKRYTTQNNPSDIIYGTALYWQIALVGHSVLATAIQPLKRAATSFSTHSKMPVGNTSQGSRSGQSSKLRSSKKTRRSLLLTETPPTPLPISWSSAQAGDRLQDSDSIESHGSQDHIIVKKTDVQVTYSDDGRY</sequence>
<evidence type="ECO:0000313" key="4">
    <source>
        <dbReference type="Proteomes" id="UP000310039"/>
    </source>
</evidence>
<evidence type="ECO:0000256" key="2">
    <source>
        <dbReference type="SAM" id="Phobius"/>
    </source>
</evidence>
<feature type="transmembrane region" description="Helical" evidence="2">
    <location>
        <begin position="164"/>
        <end position="187"/>
    </location>
</feature>
<dbReference type="PANTHER" id="PTHR39614">
    <property type="entry name" value="INTEGRAL MEMBRANE PROTEIN"/>
    <property type="match status" value="1"/>
</dbReference>
<dbReference type="EMBL" id="QZBT01000043">
    <property type="protein sequence ID" value="THZ84574.1"/>
    <property type="molecule type" value="Genomic_DNA"/>
</dbReference>
<evidence type="ECO:0000313" key="3">
    <source>
        <dbReference type="EMBL" id="THZ84574.1"/>
    </source>
</evidence>
<feature type="transmembrane region" description="Helical" evidence="2">
    <location>
        <begin position="77"/>
        <end position="97"/>
    </location>
</feature>
<feature type="region of interest" description="Disordered" evidence="1">
    <location>
        <begin position="232"/>
        <end position="301"/>
    </location>
</feature>
<proteinExistence type="predicted"/>
<keyword evidence="2" id="KW-0812">Transmembrane</keyword>
<feature type="transmembrane region" description="Helical" evidence="2">
    <location>
        <begin position="118"/>
        <end position="144"/>
    </location>
</feature>
<keyword evidence="2" id="KW-0472">Membrane</keyword>
<feature type="transmembrane region" description="Helical" evidence="2">
    <location>
        <begin position="39"/>
        <end position="57"/>
    </location>
</feature>
<accession>A0A4S9Y1B0</accession>
<feature type="compositionally biased region" description="Low complexity" evidence="1">
    <location>
        <begin position="243"/>
        <end position="254"/>
    </location>
</feature>
<dbReference type="PANTHER" id="PTHR39614:SF2">
    <property type="entry name" value="INTEGRAL MEMBRANE PROTEIN"/>
    <property type="match status" value="1"/>
</dbReference>
<feature type="transmembrane region" description="Helical" evidence="2">
    <location>
        <begin position="6"/>
        <end position="27"/>
    </location>
</feature>